<accession>A0ABP5CSD8</accession>
<keyword evidence="3" id="KW-1185">Reference proteome</keyword>
<evidence type="ECO:0000256" key="1">
    <source>
        <dbReference type="SAM" id="MobiDB-lite"/>
    </source>
</evidence>
<name>A0ABP5CSD8_9ACTN</name>
<sequence length="169" mass="18566">MTPALRETGDPECAFLASRRSRPEPVERVGGEGVTIGVHHRHELQSDERRRQRVGQTRRVRDLGRHRPGQNPLQHLLDFGGPQTRRVPRRRGKEIVHTPEVIEDQSLVHPRRSGDVPGGHPGDPLSAQGVDRACHQAVAARHRALQYRKSALTGTGCAADAGCVRASCG</sequence>
<proteinExistence type="predicted"/>
<gene>
    <name evidence="2" type="ORF">GCM10009838_24810</name>
</gene>
<feature type="compositionally biased region" description="Basic and acidic residues" evidence="1">
    <location>
        <begin position="21"/>
        <end position="30"/>
    </location>
</feature>
<reference evidence="3" key="1">
    <citation type="journal article" date="2019" name="Int. J. Syst. Evol. Microbiol.">
        <title>The Global Catalogue of Microorganisms (GCM) 10K type strain sequencing project: providing services to taxonomists for standard genome sequencing and annotation.</title>
        <authorList>
            <consortium name="The Broad Institute Genomics Platform"/>
            <consortium name="The Broad Institute Genome Sequencing Center for Infectious Disease"/>
            <person name="Wu L."/>
            <person name="Ma J."/>
        </authorList>
    </citation>
    <scope>NUCLEOTIDE SEQUENCE [LARGE SCALE GENOMIC DNA]</scope>
    <source>
        <strain evidence="3">JCM 16013</strain>
    </source>
</reference>
<dbReference type="EMBL" id="BAAAQM010000011">
    <property type="protein sequence ID" value="GAA1966175.1"/>
    <property type="molecule type" value="Genomic_DNA"/>
</dbReference>
<evidence type="ECO:0000313" key="2">
    <source>
        <dbReference type="EMBL" id="GAA1966175.1"/>
    </source>
</evidence>
<feature type="region of interest" description="Disordered" evidence="1">
    <location>
        <begin position="1"/>
        <end position="100"/>
    </location>
</feature>
<protein>
    <submittedName>
        <fullName evidence="2">Uncharacterized protein</fullName>
    </submittedName>
</protein>
<organism evidence="2 3">
    <name type="scientific">Catenulispora subtropica</name>
    <dbReference type="NCBI Taxonomy" id="450798"/>
    <lineage>
        <taxon>Bacteria</taxon>
        <taxon>Bacillati</taxon>
        <taxon>Actinomycetota</taxon>
        <taxon>Actinomycetes</taxon>
        <taxon>Catenulisporales</taxon>
        <taxon>Catenulisporaceae</taxon>
        <taxon>Catenulispora</taxon>
    </lineage>
</organism>
<dbReference type="Proteomes" id="UP001499854">
    <property type="component" value="Unassembled WGS sequence"/>
</dbReference>
<evidence type="ECO:0000313" key="3">
    <source>
        <dbReference type="Proteomes" id="UP001499854"/>
    </source>
</evidence>
<comment type="caution">
    <text evidence="2">The sequence shown here is derived from an EMBL/GenBank/DDBJ whole genome shotgun (WGS) entry which is preliminary data.</text>
</comment>